<dbReference type="Pfam" id="PF09458">
    <property type="entry name" value="H_lectin"/>
    <property type="match status" value="1"/>
</dbReference>
<evidence type="ECO:0000313" key="3">
    <source>
        <dbReference type="EMBL" id="CEK90279.1"/>
    </source>
</evidence>
<feature type="domain" description="H-type lectin" evidence="2">
    <location>
        <begin position="49"/>
        <end position="110"/>
    </location>
</feature>
<proteinExistence type="predicted"/>
<accession>A0A0B7BA86</accession>
<protein>
    <recommendedName>
        <fullName evidence="2">H-type lectin domain-containing protein</fullName>
    </recommendedName>
</protein>
<gene>
    <name evidence="3" type="primary">ORF175907</name>
</gene>
<reference evidence="3" key="1">
    <citation type="submission" date="2014-12" db="EMBL/GenBank/DDBJ databases">
        <title>Insight into the proteome of Arion vulgaris.</title>
        <authorList>
            <person name="Aradska J."/>
            <person name="Bulat T."/>
            <person name="Smidak R."/>
            <person name="Sarate P."/>
            <person name="Gangsoo J."/>
            <person name="Sialana F."/>
            <person name="Bilban M."/>
            <person name="Lubec G."/>
        </authorList>
    </citation>
    <scope>NUCLEOTIDE SEQUENCE</scope>
    <source>
        <tissue evidence="3">Skin</tissue>
    </source>
</reference>
<dbReference type="AlphaFoldDB" id="A0A0B7BA86"/>
<sequence>MSSLLNGLILAILISFCAARESEMEEGKFRCGDSGFRSIPNATEKISTHNVTFTTFFNEVPKVYLFHFKGSGDSRMWLILDSVSTTGFNVTCHMSENSGYSRIVTDYFAINEYF</sequence>
<dbReference type="Gene3D" id="2.60.40.2080">
    <property type="match status" value="1"/>
</dbReference>
<evidence type="ECO:0000259" key="2">
    <source>
        <dbReference type="Pfam" id="PF09458"/>
    </source>
</evidence>
<dbReference type="GO" id="GO:0007155">
    <property type="term" value="P:cell adhesion"/>
    <property type="evidence" value="ECO:0007669"/>
    <property type="project" value="InterPro"/>
</dbReference>
<dbReference type="EMBL" id="HACG01043414">
    <property type="protein sequence ID" value="CEK90279.1"/>
    <property type="molecule type" value="Transcribed_RNA"/>
</dbReference>
<organism evidence="3">
    <name type="scientific">Arion vulgaris</name>
    <dbReference type="NCBI Taxonomy" id="1028688"/>
    <lineage>
        <taxon>Eukaryota</taxon>
        <taxon>Metazoa</taxon>
        <taxon>Spiralia</taxon>
        <taxon>Lophotrochozoa</taxon>
        <taxon>Mollusca</taxon>
        <taxon>Gastropoda</taxon>
        <taxon>Heterobranchia</taxon>
        <taxon>Euthyneura</taxon>
        <taxon>Panpulmonata</taxon>
        <taxon>Eupulmonata</taxon>
        <taxon>Stylommatophora</taxon>
        <taxon>Helicina</taxon>
        <taxon>Arionoidea</taxon>
        <taxon>Arionidae</taxon>
        <taxon>Arion</taxon>
    </lineage>
</organism>
<dbReference type="InterPro" id="IPR037221">
    <property type="entry name" value="H-type_lectin_dom_sf"/>
</dbReference>
<keyword evidence="1" id="KW-0732">Signal</keyword>
<dbReference type="GO" id="GO:0030246">
    <property type="term" value="F:carbohydrate binding"/>
    <property type="evidence" value="ECO:0007669"/>
    <property type="project" value="InterPro"/>
</dbReference>
<feature type="chain" id="PRO_5002112040" description="H-type lectin domain-containing protein" evidence="1">
    <location>
        <begin position="20"/>
        <end position="114"/>
    </location>
</feature>
<evidence type="ECO:0000256" key="1">
    <source>
        <dbReference type="SAM" id="SignalP"/>
    </source>
</evidence>
<feature type="signal peptide" evidence="1">
    <location>
        <begin position="1"/>
        <end position="19"/>
    </location>
</feature>
<name>A0A0B7BA86_9EUPU</name>
<dbReference type="SUPFAM" id="SSF141086">
    <property type="entry name" value="Agglutinin HPA-like"/>
    <property type="match status" value="1"/>
</dbReference>
<dbReference type="InterPro" id="IPR019019">
    <property type="entry name" value="H-type_lectin_domain"/>
</dbReference>